<dbReference type="Pfam" id="PF01541">
    <property type="entry name" value="GIY-YIG"/>
    <property type="match status" value="1"/>
</dbReference>
<dbReference type="InterPro" id="IPR038476">
    <property type="entry name" value="UvrC_RNase_H_dom_sf"/>
</dbReference>
<evidence type="ECO:0000256" key="6">
    <source>
        <dbReference type="ARBA" id="ARBA00023236"/>
    </source>
</evidence>
<evidence type="ECO:0000259" key="11">
    <source>
        <dbReference type="PROSITE" id="PS50165"/>
    </source>
</evidence>
<dbReference type="GO" id="GO:0006289">
    <property type="term" value="P:nucleotide-excision repair"/>
    <property type="evidence" value="ECO:0007669"/>
    <property type="project" value="UniProtKB-UniRule"/>
</dbReference>
<dbReference type="GO" id="GO:0009432">
    <property type="term" value="P:SOS response"/>
    <property type="evidence" value="ECO:0007669"/>
    <property type="project" value="UniProtKB-UniRule"/>
</dbReference>
<dbReference type="PROSITE" id="PS50151">
    <property type="entry name" value="UVR"/>
    <property type="match status" value="1"/>
</dbReference>
<evidence type="ECO:0000313" key="12">
    <source>
        <dbReference type="EMBL" id="AUX26059.1"/>
    </source>
</evidence>
<dbReference type="InterPro" id="IPR050066">
    <property type="entry name" value="UvrABC_protein_C"/>
</dbReference>
<dbReference type="SUPFAM" id="SSF46600">
    <property type="entry name" value="C-terminal UvrC-binding domain of UvrB"/>
    <property type="match status" value="1"/>
</dbReference>
<dbReference type="GO" id="GO:0009380">
    <property type="term" value="C:excinuclease repair complex"/>
    <property type="evidence" value="ECO:0007669"/>
    <property type="project" value="InterPro"/>
</dbReference>
<dbReference type="GO" id="GO:0003677">
    <property type="term" value="F:DNA binding"/>
    <property type="evidence" value="ECO:0007669"/>
    <property type="project" value="UniProtKB-UniRule"/>
</dbReference>
<dbReference type="Gene3D" id="3.30.420.340">
    <property type="entry name" value="UvrC, RNAse H endonuclease domain"/>
    <property type="match status" value="1"/>
</dbReference>
<dbReference type="Proteomes" id="UP000295781">
    <property type="component" value="Chromosome"/>
</dbReference>
<name>A0A4P2Q960_SORCE</name>
<feature type="compositionally biased region" description="Low complexity" evidence="8">
    <location>
        <begin position="509"/>
        <end position="520"/>
    </location>
</feature>
<dbReference type="InterPro" id="IPR036876">
    <property type="entry name" value="UVR_dom_sf"/>
</dbReference>
<dbReference type="NCBIfam" id="TIGR00194">
    <property type="entry name" value="uvrC"/>
    <property type="match status" value="1"/>
</dbReference>
<dbReference type="InterPro" id="IPR001943">
    <property type="entry name" value="UVR_dom"/>
</dbReference>
<dbReference type="Gene3D" id="1.10.150.20">
    <property type="entry name" value="5' to 3' exonuclease, C-terminal subdomain"/>
    <property type="match status" value="1"/>
</dbReference>
<feature type="domain" description="UvrC family homology region profile" evidence="11">
    <location>
        <begin position="264"/>
        <end position="560"/>
    </location>
</feature>
<gene>
    <name evidence="7 12" type="primary">uvrC</name>
    <name evidence="12" type="ORF">SOCEGT47_066120</name>
</gene>
<keyword evidence="6 7" id="KW-0742">SOS response</keyword>
<feature type="region of interest" description="Disordered" evidence="8">
    <location>
        <begin position="691"/>
        <end position="732"/>
    </location>
</feature>
<dbReference type="InterPro" id="IPR010994">
    <property type="entry name" value="RuvA_2-like"/>
</dbReference>
<dbReference type="NCBIfam" id="NF001824">
    <property type="entry name" value="PRK00558.1-5"/>
    <property type="match status" value="1"/>
</dbReference>
<dbReference type="InterPro" id="IPR004791">
    <property type="entry name" value="UvrC"/>
</dbReference>
<organism evidence="12 13">
    <name type="scientific">Sorangium cellulosum</name>
    <name type="common">Polyangium cellulosum</name>
    <dbReference type="NCBI Taxonomy" id="56"/>
    <lineage>
        <taxon>Bacteria</taxon>
        <taxon>Pseudomonadati</taxon>
        <taxon>Myxococcota</taxon>
        <taxon>Polyangia</taxon>
        <taxon>Polyangiales</taxon>
        <taxon>Polyangiaceae</taxon>
        <taxon>Sorangium</taxon>
    </lineage>
</organism>
<protein>
    <recommendedName>
        <fullName evidence="7">UvrABC system protein C</fullName>
        <shortName evidence="7">Protein UvrC</shortName>
    </recommendedName>
    <alternativeName>
        <fullName evidence="7">Excinuclease ABC subunit C</fullName>
    </alternativeName>
</protein>
<feature type="compositionally biased region" description="Gly residues" evidence="8">
    <location>
        <begin position="723"/>
        <end position="732"/>
    </location>
</feature>
<dbReference type="Pfam" id="PF08459">
    <property type="entry name" value="UvrC_RNaseH_dom"/>
    <property type="match status" value="1"/>
</dbReference>
<evidence type="ECO:0000259" key="10">
    <source>
        <dbReference type="PROSITE" id="PS50164"/>
    </source>
</evidence>
<dbReference type="PROSITE" id="PS50164">
    <property type="entry name" value="GIY_YIG"/>
    <property type="match status" value="1"/>
</dbReference>
<keyword evidence="3 7" id="KW-0228">DNA excision</keyword>
<dbReference type="Gene3D" id="4.10.860.10">
    <property type="entry name" value="UVR domain"/>
    <property type="match status" value="1"/>
</dbReference>
<proteinExistence type="inferred from homology"/>
<evidence type="ECO:0000259" key="9">
    <source>
        <dbReference type="PROSITE" id="PS50151"/>
    </source>
</evidence>
<evidence type="ECO:0000256" key="2">
    <source>
        <dbReference type="ARBA" id="ARBA00022763"/>
    </source>
</evidence>
<keyword evidence="1 7" id="KW-0963">Cytoplasm</keyword>
<sequence length="732" mass="80216">MVNPSVKQDSEALLAAKLASLPTKPGCYLFIDKSGDVVYVGKAKSLRSRVRSYFQEGGSDARYFIPILRKIVADLETVVTATEKEAAVLENELVKQHKPRFNVKLRDDKDFLCLKLDLQKEWPMLETVRRPAPDKARYFGPYHSATSARRTLHLVNKHFQLRTCSDAEMASRRRPCLQYQIKRCLAPCVMDVDRDLYKEMVRSVALFLEGRHDELTGELTTRMREASRELEFERAAIYRDQLRAVEAVREAQRVVYVKDVDQDVVGLYREGTLVEVEVILVRQGRVIDTLSFSLRNMELPDDEVLGGFLNEYYGVASTTIPDEVLVPLLPDGAEGVAEWLGDRRGRKVSLLVPQRGPRVDLLKMASENAAHAFREKQRSSDDLEGRLEELRERLRLPTLPRRIECCDISHLGGGDTVGSIVALLDGQPDKKRYRSFHVKSVADGDDYAAMYEVLARRFRRGKAARSAGRRERSADEEAAATGAPGAAQGEAPGDEAPVDEAALSGASDAPAMTETADAAAAPPPAGAEQEAPRSAPSSGAEWELPDLFVVDGGRGQLKVALSAAHDLGLHDLPIVGLAKERETQTGEKLVDRVYLPGQKNGIPLRSTSSALFFLARARDEAHRFANHARKRLGKARRLRSEIEDIPGLGDAVRTALLRELGSLEGVRRATDAQILAVTGVKKRHLAALRKVIPAPDPSSPSDAPESGAPESGAPESGAPESGAPGGEGEALS</sequence>
<feature type="domain" description="UVR" evidence="9">
    <location>
        <begin position="213"/>
        <end position="248"/>
    </location>
</feature>
<feature type="compositionally biased region" description="Low complexity" evidence="8">
    <location>
        <begin position="479"/>
        <end position="491"/>
    </location>
</feature>
<dbReference type="SUPFAM" id="SSF47781">
    <property type="entry name" value="RuvA domain 2-like"/>
    <property type="match status" value="1"/>
</dbReference>
<dbReference type="InterPro" id="IPR047296">
    <property type="entry name" value="GIY-YIG_UvrC_Cho"/>
</dbReference>
<dbReference type="OrthoDB" id="9804933at2"/>
<dbReference type="RefSeq" id="WP_129353409.1">
    <property type="nucleotide sequence ID" value="NZ_CP012670.1"/>
</dbReference>
<accession>A0A4P2Q960</accession>
<dbReference type="InterPro" id="IPR000305">
    <property type="entry name" value="GIY-YIG_endonuc"/>
</dbReference>
<reference evidence="12 13" key="1">
    <citation type="submission" date="2015-09" db="EMBL/GenBank/DDBJ databases">
        <title>Sorangium comparison.</title>
        <authorList>
            <person name="Zaburannyi N."/>
            <person name="Bunk B."/>
            <person name="Overmann J."/>
            <person name="Mueller R."/>
        </authorList>
    </citation>
    <scope>NUCLEOTIDE SEQUENCE [LARGE SCALE GENOMIC DNA]</scope>
    <source>
        <strain evidence="12 13">So ceGT47</strain>
    </source>
</reference>
<dbReference type="SMART" id="SM00465">
    <property type="entry name" value="GIYc"/>
    <property type="match status" value="1"/>
</dbReference>
<keyword evidence="2 7" id="KW-0227">DNA damage</keyword>
<evidence type="ECO:0000256" key="1">
    <source>
        <dbReference type="ARBA" id="ARBA00022490"/>
    </source>
</evidence>
<feature type="domain" description="GIY-YIG" evidence="10">
    <location>
        <begin position="23"/>
        <end position="103"/>
    </location>
</feature>
<keyword evidence="4 7" id="KW-0267">Excision nuclease</keyword>
<dbReference type="HAMAP" id="MF_00203">
    <property type="entry name" value="UvrC"/>
    <property type="match status" value="1"/>
</dbReference>
<evidence type="ECO:0000313" key="13">
    <source>
        <dbReference type="Proteomes" id="UP000295781"/>
    </source>
</evidence>
<dbReference type="Pfam" id="PF02151">
    <property type="entry name" value="UVR"/>
    <property type="match status" value="1"/>
</dbReference>
<comment type="subcellular location">
    <subcellularLocation>
        <location evidence="7">Cytoplasm</location>
    </subcellularLocation>
</comment>
<evidence type="ECO:0000256" key="4">
    <source>
        <dbReference type="ARBA" id="ARBA00022881"/>
    </source>
</evidence>
<dbReference type="EMBL" id="CP012670">
    <property type="protein sequence ID" value="AUX26059.1"/>
    <property type="molecule type" value="Genomic_DNA"/>
</dbReference>
<dbReference type="PANTHER" id="PTHR30562:SF1">
    <property type="entry name" value="UVRABC SYSTEM PROTEIN C"/>
    <property type="match status" value="1"/>
</dbReference>
<dbReference type="SUPFAM" id="SSF82771">
    <property type="entry name" value="GIY-YIG endonuclease"/>
    <property type="match status" value="1"/>
</dbReference>
<dbReference type="GO" id="GO:0005737">
    <property type="term" value="C:cytoplasm"/>
    <property type="evidence" value="ECO:0007669"/>
    <property type="project" value="UniProtKB-SubCell"/>
</dbReference>
<feature type="region of interest" description="Disordered" evidence="8">
    <location>
        <begin position="462"/>
        <end position="539"/>
    </location>
</feature>
<dbReference type="PROSITE" id="PS50165">
    <property type="entry name" value="UVRC"/>
    <property type="match status" value="1"/>
</dbReference>
<keyword evidence="5 7" id="KW-0234">DNA repair</keyword>
<evidence type="ECO:0000256" key="8">
    <source>
        <dbReference type="SAM" id="MobiDB-lite"/>
    </source>
</evidence>
<dbReference type="Pfam" id="PF22920">
    <property type="entry name" value="UvrC_RNaseH"/>
    <property type="match status" value="1"/>
</dbReference>
<dbReference type="PANTHER" id="PTHR30562">
    <property type="entry name" value="UVRC/OXIDOREDUCTASE"/>
    <property type="match status" value="1"/>
</dbReference>
<feature type="compositionally biased region" description="Low complexity" evidence="8">
    <location>
        <begin position="699"/>
        <end position="722"/>
    </location>
</feature>
<dbReference type="AlphaFoldDB" id="A0A4P2Q960"/>
<dbReference type="FunFam" id="3.40.1440.10:FF:000001">
    <property type="entry name" value="UvrABC system protein C"/>
    <property type="match status" value="1"/>
</dbReference>
<dbReference type="InterPro" id="IPR035901">
    <property type="entry name" value="GIY-YIG_endonuc_sf"/>
</dbReference>
<dbReference type="InterPro" id="IPR001162">
    <property type="entry name" value="UvrC_RNase_H_dom"/>
</dbReference>
<evidence type="ECO:0000256" key="7">
    <source>
        <dbReference type="HAMAP-Rule" id="MF_00203"/>
    </source>
</evidence>
<comment type="subunit">
    <text evidence="7">Interacts with UvrB in an incision complex.</text>
</comment>
<dbReference type="Gene3D" id="3.40.1440.10">
    <property type="entry name" value="GIY-YIG endonuclease"/>
    <property type="match status" value="1"/>
</dbReference>
<comment type="function">
    <text evidence="7">The UvrABC repair system catalyzes the recognition and processing of DNA lesions. UvrC both incises the 5' and 3' sides of the lesion. The N-terminal half is responsible for the 3' incision and the C-terminal half is responsible for the 5' incision.</text>
</comment>
<comment type="similarity">
    <text evidence="7">Belongs to the UvrC family.</text>
</comment>
<evidence type="ECO:0000256" key="5">
    <source>
        <dbReference type="ARBA" id="ARBA00023204"/>
    </source>
</evidence>
<evidence type="ECO:0000256" key="3">
    <source>
        <dbReference type="ARBA" id="ARBA00022769"/>
    </source>
</evidence>
<dbReference type="GO" id="GO:0009381">
    <property type="term" value="F:excinuclease ABC activity"/>
    <property type="evidence" value="ECO:0007669"/>
    <property type="project" value="UniProtKB-UniRule"/>
</dbReference>
<dbReference type="CDD" id="cd10434">
    <property type="entry name" value="GIY-YIG_UvrC_Cho"/>
    <property type="match status" value="1"/>
</dbReference>